<evidence type="ECO:0000313" key="3">
    <source>
        <dbReference type="Proteomes" id="UP000188268"/>
    </source>
</evidence>
<proteinExistence type="predicted"/>
<keyword evidence="3" id="KW-1185">Reference proteome</keyword>
<protein>
    <submittedName>
        <fullName evidence="2">Uncharacterized protein</fullName>
    </submittedName>
</protein>
<name>A0A1R3JMS9_COCAP</name>
<dbReference type="OrthoDB" id="912587at2759"/>
<accession>A0A1R3JMS9</accession>
<feature type="region of interest" description="Disordered" evidence="1">
    <location>
        <begin position="27"/>
        <end position="55"/>
    </location>
</feature>
<feature type="compositionally biased region" description="Basic and acidic residues" evidence="1">
    <location>
        <begin position="27"/>
        <end position="42"/>
    </location>
</feature>
<dbReference type="EMBL" id="AWWV01007494">
    <property type="protein sequence ID" value="OMO96176.1"/>
    <property type="molecule type" value="Genomic_DNA"/>
</dbReference>
<dbReference type="Gramene" id="OMO96176">
    <property type="protein sequence ID" value="OMO96176"/>
    <property type="gene ID" value="CCACVL1_05056"/>
</dbReference>
<gene>
    <name evidence="2" type="ORF">CCACVL1_05056</name>
</gene>
<organism evidence="2 3">
    <name type="scientific">Corchorus capsularis</name>
    <name type="common">Jute</name>
    <dbReference type="NCBI Taxonomy" id="210143"/>
    <lineage>
        <taxon>Eukaryota</taxon>
        <taxon>Viridiplantae</taxon>
        <taxon>Streptophyta</taxon>
        <taxon>Embryophyta</taxon>
        <taxon>Tracheophyta</taxon>
        <taxon>Spermatophyta</taxon>
        <taxon>Magnoliopsida</taxon>
        <taxon>eudicotyledons</taxon>
        <taxon>Gunneridae</taxon>
        <taxon>Pentapetalae</taxon>
        <taxon>rosids</taxon>
        <taxon>malvids</taxon>
        <taxon>Malvales</taxon>
        <taxon>Malvaceae</taxon>
        <taxon>Grewioideae</taxon>
        <taxon>Apeibeae</taxon>
        <taxon>Corchorus</taxon>
    </lineage>
</organism>
<dbReference type="AlphaFoldDB" id="A0A1R3JMS9"/>
<reference evidence="2 3" key="1">
    <citation type="submission" date="2013-09" db="EMBL/GenBank/DDBJ databases">
        <title>Corchorus capsularis genome sequencing.</title>
        <authorList>
            <person name="Alam M."/>
            <person name="Haque M.S."/>
            <person name="Islam M.S."/>
            <person name="Emdad E.M."/>
            <person name="Islam M.M."/>
            <person name="Ahmed B."/>
            <person name="Halim A."/>
            <person name="Hossen Q.M.M."/>
            <person name="Hossain M.Z."/>
            <person name="Ahmed R."/>
            <person name="Khan M.M."/>
            <person name="Islam R."/>
            <person name="Rashid M.M."/>
            <person name="Khan S.A."/>
            <person name="Rahman M.S."/>
            <person name="Alam M."/>
        </authorList>
    </citation>
    <scope>NUCLEOTIDE SEQUENCE [LARGE SCALE GENOMIC DNA]</scope>
    <source>
        <strain evidence="3">cv. CVL-1</strain>
        <tissue evidence="2">Whole seedling</tissue>
    </source>
</reference>
<comment type="caution">
    <text evidence="2">The sequence shown here is derived from an EMBL/GenBank/DDBJ whole genome shotgun (WGS) entry which is preliminary data.</text>
</comment>
<sequence>MGSLDEHGDEGIVHDWPLHGAIAQDRAHDRPWHGAIAHDRAQPGHNRPFDPLAIPLGPMTRSRAKRFKEALLGMVRTHLGGLKSIEDQLESIDDIKPWNIANDSKPCTLLEIVEH</sequence>
<evidence type="ECO:0000256" key="1">
    <source>
        <dbReference type="SAM" id="MobiDB-lite"/>
    </source>
</evidence>
<evidence type="ECO:0000313" key="2">
    <source>
        <dbReference type="EMBL" id="OMO96176.1"/>
    </source>
</evidence>
<dbReference type="Proteomes" id="UP000188268">
    <property type="component" value="Unassembled WGS sequence"/>
</dbReference>